<feature type="compositionally biased region" description="Pro residues" evidence="1">
    <location>
        <begin position="1"/>
        <end position="11"/>
    </location>
</feature>
<accession>A0A6J4I7B2</accession>
<protein>
    <submittedName>
        <fullName evidence="2">Na+/H+ antiporter NhaA type</fullName>
    </submittedName>
</protein>
<organism evidence="2">
    <name type="scientific">uncultured Blastococcus sp</name>
    <dbReference type="NCBI Taxonomy" id="217144"/>
    <lineage>
        <taxon>Bacteria</taxon>
        <taxon>Bacillati</taxon>
        <taxon>Actinomycetota</taxon>
        <taxon>Actinomycetes</taxon>
        <taxon>Geodermatophilales</taxon>
        <taxon>Geodermatophilaceae</taxon>
        <taxon>Blastococcus</taxon>
        <taxon>environmental samples</taxon>
    </lineage>
</organism>
<feature type="compositionally biased region" description="Basic and acidic residues" evidence="1">
    <location>
        <begin position="365"/>
        <end position="379"/>
    </location>
</feature>
<feature type="compositionally biased region" description="Gly residues" evidence="1">
    <location>
        <begin position="415"/>
        <end position="425"/>
    </location>
</feature>
<sequence length="436" mass="47567">AIHPEPPPEPWLLPRGSTHRRGPAQGDRRGCSAPRRRGAGPGLGQLGVGRRLCGPPRRPRGAGLPAPGPHAGHLGRGRPAGDLLLRRGTGAQAGVRRRRSPRAAARGAARCRRRRRHGRPRAPLRAPQPRRPGRRPAGLGDPVGDRHRVRPRRPRGDQHPPADRAAHLPAHPGRGRRPAGDRRHRDLLHRGVVPRVPHTDARPARRLRVPRAEAGALLVAAAPAGGAHLGVHARVGHPRHGRRRPAGLRRPGGAQRRGRRPGRRPRAGRAVRAPHPPAVGRRRRAGVRLLLRGRGRRWGVRPGRLAGGQHRDRDHGRARGRQGDRDHRRRLAGVPLHPRPARRAPGVARRPGPVPARGHRVHGVAADHRTGLRRGEHQLRPRQGRHPRRHAPRRAARHRRAPAAQPAVPPDRRGGAGGRRPGRGPGRLPAAVRPGL</sequence>
<feature type="compositionally biased region" description="Basic residues" evidence="1">
    <location>
        <begin position="256"/>
        <end position="269"/>
    </location>
</feature>
<feature type="compositionally biased region" description="Basic and acidic residues" evidence="1">
    <location>
        <begin position="154"/>
        <end position="166"/>
    </location>
</feature>
<feature type="compositionally biased region" description="Basic residues" evidence="1">
    <location>
        <begin position="380"/>
        <end position="401"/>
    </location>
</feature>
<evidence type="ECO:0000256" key="1">
    <source>
        <dbReference type="SAM" id="MobiDB-lite"/>
    </source>
</evidence>
<feature type="compositionally biased region" description="Basic and acidic residues" evidence="1">
    <location>
        <begin position="309"/>
        <end position="326"/>
    </location>
</feature>
<dbReference type="EMBL" id="CADCTI010000150">
    <property type="protein sequence ID" value="CAA9243957.1"/>
    <property type="molecule type" value="Genomic_DNA"/>
</dbReference>
<feature type="compositionally biased region" description="Low complexity" evidence="1">
    <location>
        <begin position="426"/>
        <end position="436"/>
    </location>
</feature>
<feature type="compositionally biased region" description="Low complexity" evidence="1">
    <location>
        <begin position="48"/>
        <end position="72"/>
    </location>
</feature>
<feature type="region of interest" description="Disordered" evidence="1">
    <location>
        <begin position="1"/>
        <end position="207"/>
    </location>
</feature>
<feature type="non-terminal residue" evidence="2">
    <location>
        <position position="1"/>
    </location>
</feature>
<reference evidence="2" key="1">
    <citation type="submission" date="2020-02" db="EMBL/GenBank/DDBJ databases">
        <authorList>
            <person name="Meier V. D."/>
        </authorList>
    </citation>
    <scope>NUCLEOTIDE SEQUENCE</scope>
    <source>
        <strain evidence="2">AVDCRST_MAG57</strain>
    </source>
</reference>
<gene>
    <name evidence="2" type="ORF">AVDCRST_MAG57-1761</name>
</gene>
<feature type="compositionally biased region" description="Basic residues" evidence="1">
    <location>
        <begin position="236"/>
        <end position="247"/>
    </location>
</feature>
<feature type="non-terminal residue" evidence="2">
    <location>
        <position position="436"/>
    </location>
</feature>
<feature type="region of interest" description="Disordered" evidence="1">
    <location>
        <begin position="236"/>
        <end position="277"/>
    </location>
</feature>
<proteinExistence type="predicted"/>
<name>A0A6J4I7B2_9ACTN</name>
<dbReference type="AlphaFoldDB" id="A0A6J4I7B2"/>
<feature type="compositionally biased region" description="Basic residues" evidence="1">
    <location>
        <begin position="109"/>
        <end position="122"/>
    </location>
</feature>
<evidence type="ECO:0000313" key="2">
    <source>
        <dbReference type="EMBL" id="CAA9243957.1"/>
    </source>
</evidence>
<feature type="region of interest" description="Disordered" evidence="1">
    <location>
        <begin position="298"/>
        <end position="436"/>
    </location>
</feature>